<reference evidence="2 3" key="1">
    <citation type="submission" date="2014-05" db="EMBL/GenBank/DDBJ databases">
        <title>Pseudomonas simiae WCS417.</title>
        <authorList>
            <person name="Berendsen R.L."/>
        </authorList>
    </citation>
    <scope>NUCLEOTIDE SEQUENCE [LARGE SCALE GENOMIC DNA]</scope>
    <source>
        <strain evidence="2 3">WCS417</strain>
    </source>
</reference>
<dbReference type="Gene3D" id="1.10.30.50">
    <property type="match status" value="1"/>
</dbReference>
<dbReference type="CDD" id="cd00085">
    <property type="entry name" value="HNHc"/>
    <property type="match status" value="1"/>
</dbReference>
<organism evidence="2 3">
    <name type="scientific">Pseudomonas simiae</name>
    <dbReference type="NCBI Taxonomy" id="321846"/>
    <lineage>
        <taxon>Bacteria</taxon>
        <taxon>Pseudomonadati</taxon>
        <taxon>Pseudomonadota</taxon>
        <taxon>Gammaproteobacteria</taxon>
        <taxon>Pseudomonadales</taxon>
        <taxon>Pseudomonadaceae</taxon>
        <taxon>Pseudomonas</taxon>
    </lineage>
</organism>
<evidence type="ECO:0000313" key="2">
    <source>
        <dbReference type="EMBL" id="AIB34131.1"/>
    </source>
</evidence>
<accession>A0A1N7U577</accession>
<dbReference type="RefSeq" id="WP_038452489.1">
    <property type="nucleotide sequence ID" value="NZ_CP007637.1"/>
</dbReference>
<dbReference type="OrthoDB" id="9816185at2"/>
<dbReference type="eggNOG" id="COG1403">
    <property type="taxonomic scope" value="Bacteria"/>
</dbReference>
<name>A0A1N7U577_9PSED</name>
<dbReference type="SMART" id="SM00507">
    <property type="entry name" value="HNHc"/>
    <property type="match status" value="1"/>
</dbReference>
<dbReference type="Proteomes" id="UP000027308">
    <property type="component" value="Chromosome"/>
</dbReference>
<gene>
    <name evidence="2" type="ORF">PS417_00830</name>
</gene>
<proteinExistence type="predicted"/>
<evidence type="ECO:0000259" key="1">
    <source>
        <dbReference type="SMART" id="SM00507"/>
    </source>
</evidence>
<dbReference type="InterPro" id="IPR003615">
    <property type="entry name" value="HNH_nuc"/>
</dbReference>
<dbReference type="AlphaFoldDB" id="A0A1N7U577"/>
<evidence type="ECO:0000313" key="3">
    <source>
        <dbReference type="Proteomes" id="UP000027308"/>
    </source>
</evidence>
<sequence length="247" mass="28149">MIKLERQPKPEYLSASTVTELTEKFKSDGSSVWNHPQIKAPLLASSHEKCAFCECSISDESKYMEVEHFKYKNLYKDHVADWNNLLPSCKRCNISKGIHDVGSDPIVNPYDVDPRHHISFKLYQFKGKDKVGNTTIEALDLNNSDRLVFKRFEVGEQVFRSVRVAVERLDAYNQSKTAIRKSKLLNIVETILNECQPKAIYAATTATVALNDEDFMGVISQLQALNLWEDYLETKLSAAQNIAFQQP</sequence>
<feature type="domain" description="HNH nuclease" evidence="1">
    <location>
        <begin position="37"/>
        <end position="94"/>
    </location>
</feature>
<dbReference type="EMBL" id="CP007637">
    <property type="protein sequence ID" value="AIB34131.1"/>
    <property type="molecule type" value="Genomic_DNA"/>
</dbReference>
<protein>
    <recommendedName>
        <fullName evidence="1">HNH nuclease domain-containing protein</fullName>
    </recommendedName>
</protein>